<dbReference type="EMBL" id="MIKG01000018">
    <property type="protein sequence ID" value="RAO72074.1"/>
    <property type="molecule type" value="Genomic_DNA"/>
</dbReference>
<accession>A0A364L8D6</accession>
<evidence type="ECO:0000313" key="3">
    <source>
        <dbReference type="EMBL" id="RAO72074.1"/>
    </source>
</evidence>
<dbReference type="OrthoDB" id="10252405at2759"/>
<dbReference type="Pfam" id="PF04190">
    <property type="entry name" value="GET4"/>
    <property type="match status" value="1"/>
</dbReference>
<evidence type="ECO:0000256" key="1">
    <source>
        <dbReference type="ARBA" id="ARBA00005351"/>
    </source>
</evidence>
<dbReference type="Proteomes" id="UP000249363">
    <property type="component" value="Unassembled WGS sequence"/>
</dbReference>
<dbReference type="InterPro" id="IPR011990">
    <property type="entry name" value="TPR-like_helical_dom_sf"/>
</dbReference>
<evidence type="ECO:0008006" key="5">
    <source>
        <dbReference type="Google" id="ProtNLM"/>
    </source>
</evidence>
<dbReference type="RefSeq" id="XP_040736589.1">
    <property type="nucleotide sequence ID" value="XM_040880853.1"/>
</dbReference>
<dbReference type="InterPro" id="IPR007317">
    <property type="entry name" value="GET4"/>
</dbReference>
<feature type="region of interest" description="Disordered" evidence="2">
    <location>
        <begin position="316"/>
        <end position="343"/>
    </location>
</feature>
<dbReference type="PANTHER" id="PTHR12875">
    <property type="entry name" value="GOLGI TO ER TRAFFIC PROTEIN 4 HOMOLOG"/>
    <property type="match status" value="1"/>
</dbReference>
<evidence type="ECO:0000313" key="4">
    <source>
        <dbReference type="Proteomes" id="UP000249363"/>
    </source>
</evidence>
<comment type="similarity">
    <text evidence="1">Belongs to the GET4 family.</text>
</comment>
<dbReference type="FunFam" id="1.25.40.10:FF:000272">
    <property type="entry name" value="DUF410 domain protein"/>
    <property type="match status" value="1"/>
</dbReference>
<dbReference type="STRING" id="1196081.A0A364L8D6"/>
<evidence type="ECO:0000256" key="2">
    <source>
        <dbReference type="SAM" id="MobiDB-lite"/>
    </source>
</evidence>
<dbReference type="GeneID" id="63797301"/>
<gene>
    <name evidence="3" type="ORF">BHQ10_008086</name>
</gene>
<protein>
    <recommendedName>
        <fullName evidence="5">DUF410 domain protein</fullName>
    </recommendedName>
</protein>
<keyword evidence="4" id="KW-1185">Reference proteome</keyword>
<proteinExistence type="inferred from homology"/>
<comment type="caution">
    <text evidence="3">The sequence shown here is derived from an EMBL/GenBank/DDBJ whole genome shotgun (WGS) entry which is preliminary data.</text>
</comment>
<dbReference type="GO" id="GO:0072380">
    <property type="term" value="C:TRC complex"/>
    <property type="evidence" value="ECO:0007669"/>
    <property type="project" value="TreeGrafter"/>
</dbReference>
<dbReference type="Gene3D" id="1.25.40.10">
    <property type="entry name" value="Tetratricopeptide repeat domain"/>
    <property type="match status" value="1"/>
</dbReference>
<organism evidence="3 4">
    <name type="scientific">Talaromyces amestolkiae</name>
    <dbReference type="NCBI Taxonomy" id="1196081"/>
    <lineage>
        <taxon>Eukaryota</taxon>
        <taxon>Fungi</taxon>
        <taxon>Dikarya</taxon>
        <taxon>Ascomycota</taxon>
        <taxon>Pezizomycotina</taxon>
        <taxon>Eurotiomycetes</taxon>
        <taxon>Eurotiomycetidae</taxon>
        <taxon>Eurotiales</taxon>
        <taxon>Trichocomaceae</taxon>
        <taxon>Talaromyces</taxon>
        <taxon>Talaromyces sect. Talaromyces</taxon>
    </lineage>
</organism>
<dbReference type="AlphaFoldDB" id="A0A364L8D6"/>
<dbReference type="GO" id="GO:0045048">
    <property type="term" value="P:protein insertion into ER membrane"/>
    <property type="evidence" value="ECO:0007669"/>
    <property type="project" value="InterPro"/>
</dbReference>
<reference evidence="3 4" key="1">
    <citation type="journal article" date="2017" name="Biotechnol. Biofuels">
        <title>Differential beta-glucosidase expression as a function of carbon source availability in Talaromyces amestolkiae: a genomic and proteomic approach.</title>
        <authorList>
            <person name="de Eugenio L.I."/>
            <person name="Mendez-Liter J.A."/>
            <person name="Nieto-Dominguez M."/>
            <person name="Alonso L."/>
            <person name="Gil-Munoz J."/>
            <person name="Barriuso J."/>
            <person name="Prieto A."/>
            <person name="Martinez M.J."/>
        </authorList>
    </citation>
    <scope>NUCLEOTIDE SEQUENCE [LARGE SCALE GENOMIC DNA]</scope>
    <source>
        <strain evidence="3 4">CIB</strain>
    </source>
</reference>
<dbReference type="PANTHER" id="PTHR12875:SF0">
    <property type="entry name" value="GOLGI TO ER TRAFFIC PROTEIN 4 HOMOLOG"/>
    <property type="match status" value="1"/>
</dbReference>
<sequence>MTSKIDKTIARQQEKIAAGSYYEAHQQLRVIAARYLKQSNYDAAAEILTGGAKALLRAGSQQGASASGGDLAIMLVVEVYNKAEWEISAEDAESRGRKKRLIELLREFPPDEPSRKRYISEMIGWSSKFGPLERGDPELHHAAGSIYAEENEPYDAERHLVLGTTDSAETLAKLEFEWYTSDEAHTAAIYASRAVFPFLLTANLRSANKALLIFTSRLSAANPSLASQQVSSTSSDVRIYPSLPLLNFLNLLLIAVQRGSADLFRDLTRHYTPHIKEVGIWDDALASIGEMYFNIKIPRQGNPLLDMMGSMFFGGGQGGGGNQRGSGRQTRKVEAAPASAELD</sequence>
<name>A0A364L8D6_TALAM</name>